<dbReference type="Pfam" id="PF26168">
    <property type="entry name" value="Glyco_transf_N"/>
    <property type="match status" value="1"/>
</dbReference>
<name>A0ABP0XYZ3_9ROSI</name>
<proteinExistence type="inferred from homology"/>
<dbReference type="PROSITE" id="PS00375">
    <property type="entry name" value="UDPGT"/>
    <property type="match status" value="1"/>
</dbReference>
<gene>
    <name evidence="7" type="ORF">CITCOLO1_LOCUS5088</name>
</gene>
<comment type="pathway">
    <text evidence="1">Secondary metabolite biosynthesis; terpenoid biosynthesis.</text>
</comment>
<feature type="domain" description="Glycosyltransferase N-terminal" evidence="6">
    <location>
        <begin position="10"/>
        <end position="239"/>
    </location>
</feature>
<accession>A0ABP0XYZ3</accession>
<comment type="similarity">
    <text evidence="2 4">Belongs to the UDP-glycosyltransferase family.</text>
</comment>
<organism evidence="7 8">
    <name type="scientific">Citrullus colocynthis</name>
    <name type="common">colocynth</name>
    <dbReference type="NCBI Taxonomy" id="252529"/>
    <lineage>
        <taxon>Eukaryota</taxon>
        <taxon>Viridiplantae</taxon>
        <taxon>Streptophyta</taxon>
        <taxon>Embryophyta</taxon>
        <taxon>Tracheophyta</taxon>
        <taxon>Spermatophyta</taxon>
        <taxon>Magnoliopsida</taxon>
        <taxon>eudicotyledons</taxon>
        <taxon>Gunneridae</taxon>
        <taxon>Pentapetalae</taxon>
        <taxon>rosids</taxon>
        <taxon>fabids</taxon>
        <taxon>Cucurbitales</taxon>
        <taxon>Cucurbitaceae</taxon>
        <taxon>Benincaseae</taxon>
        <taxon>Citrullus</taxon>
    </lineage>
</organism>
<evidence type="ECO:0000256" key="1">
    <source>
        <dbReference type="ARBA" id="ARBA00004721"/>
    </source>
</evidence>
<evidence type="ECO:0000313" key="8">
    <source>
        <dbReference type="Proteomes" id="UP001642487"/>
    </source>
</evidence>
<protein>
    <recommendedName>
        <fullName evidence="5">Glycosyltransferase</fullName>
        <ecNumber evidence="5">2.4.1.-</ecNumber>
    </recommendedName>
</protein>
<dbReference type="PANTHER" id="PTHR48044">
    <property type="entry name" value="GLYCOSYLTRANSFERASE"/>
    <property type="match status" value="1"/>
</dbReference>
<dbReference type="Pfam" id="PF00201">
    <property type="entry name" value="UDPGT"/>
    <property type="match status" value="1"/>
</dbReference>
<dbReference type="InterPro" id="IPR035595">
    <property type="entry name" value="UDP_glycos_trans_CS"/>
</dbReference>
<dbReference type="PANTHER" id="PTHR48044:SF29">
    <property type="entry name" value="GLYCOSYLTRANSFERASE"/>
    <property type="match status" value="1"/>
</dbReference>
<evidence type="ECO:0000259" key="6">
    <source>
        <dbReference type="Pfam" id="PF26168"/>
    </source>
</evidence>
<dbReference type="InterPro" id="IPR002213">
    <property type="entry name" value="UDP_glucos_trans"/>
</dbReference>
<evidence type="ECO:0000256" key="5">
    <source>
        <dbReference type="RuleBase" id="RU362057"/>
    </source>
</evidence>
<keyword evidence="3 4" id="KW-0808">Transferase</keyword>
<reference evidence="7 8" key="1">
    <citation type="submission" date="2024-03" db="EMBL/GenBank/DDBJ databases">
        <authorList>
            <person name="Gkanogiannis A."/>
            <person name="Becerra Lopez-Lavalle L."/>
        </authorList>
    </citation>
    <scope>NUCLEOTIDE SEQUENCE [LARGE SCALE GENOMIC DNA]</scope>
</reference>
<dbReference type="InterPro" id="IPR058980">
    <property type="entry name" value="Glyco_transf_N"/>
</dbReference>
<dbReference type="CDD" id="cd03784">
    <property type="entry name" value="GT1_Gtf-like"/>
    <property type="match status" value="1"/>
</dbReference>
<keyword evidence="4" id="KW-0328">Glycosyltransferase</keyword>
<dbReference type="Proteomes" id="UP001642487">
    <property type="component" value="Chromosome 11"/>
</dbReference>
<evidence type="ECO:0000256" key="2">
    <source>
        <dbReference type="ARBA" id="ARBA00009995"/>
    </source>
</evidence>
<sequence length="493" mass="55529">MEGGDDRNEKMRILMLPWLAHGHVSPYLELSKLLATKNFHIFFCSTSVILHSIQSKILQNLSSNIQLVELTLPTSADLPPHRHTTAGLPSHLMFSLKRAFDSAAPAFDAIVRNVRPDLLIYDFLQPWAPAVALSADIPAVMFQCTGALMAAMVTYGLKFPKSDFLWIFREIRVSELEIKQLKNLFRCSVNDAKDKQRIQECYERSCGLIFVKSFREIEAKYIDFLSTLLQYKVIPVGPLVEEPGDDAVLGGSLEKWLNKKEKKSCILVSFGSEFYLSKLDMEEIAYGLELSRLNFIWVLRFPASSGGERKKNVEEELPKGFLERVGERGMVVEGWVPQAQILKHPTTGGFLSHCGWSSVVESIKFGVPIIAAPMQLDQPLNARLVEHLGVGVVVERSGVGRLCQREVARAVREVAAEESGKRVREKVKEFAKIMKEKGDGEMEVVVEEIMKLCRRKKKGLQSNWCRTSMDSHCCEVMKIDENGATPNKEPLCK</sequence>
<dbReference type="SUPFAM" id="SSF53756">
    <property type="entry name" value="UDP-Glycosyltransferase/glycogen phosphorylase"/>
    <property type="match status" value="1"/>
</dbReference>
<evidence type="ECO:0000313" key="7">
    <source>
        <dbReference type="EMBL" id="CAK9313374.1"/>
    </source>
</evidence>
<keyword evidence="8" id="KW-1185">Reference proteome</keyword>
<dbReference type="Gene3D" id="3.40.50.2000">
    <property type="entry name" value="Glycogen Phosphorylase B"/>
    <property type="match status" value="2"/>
</dbReference>
<dbReference type="EC" id="2.4.1.-" evidence="5"/>
<evidence type="ECO:0000256" key="4">
    <source>
        <dbReference type="RuleBase" id="RU003718"/>
    </source>
</evidence>
<evidence type="ECO:0000256" key="3">
    <source>
        <dbReference type="ARBA" id="ARBA00022679"/>
    </source>
</evidence>
<dbReference type="EMBL" id="OZ021745">
    <property type="protein sequence ID" value="CAK9313374.1"/>
    <property type="molecule type" value="Genomic_DNA"/>
</dbReference>